<dbReference type="PANTHER" id="PTHR43687">
    <property type="entry name" value="ADENYLYLSULFATE REDUCTASE, BETA SUBUNIT"/>
    <property type="match status" value="1"/>
</dbReference>
<dbReference type="Pfam" id="PF12838">
    <property type="entry name" value="Fer4_7"/>
    <property type="match status" value="1"/>
</dbReference>
<dbReference type="Proteomes" id="UP000070675">
    <property type="component" value="Unassembled WGS sequence"/>
</dbReference>
<dbReference type="GO" id="GO:0046872">
    <property type="term" value="F:metal ion binding"/>
    <property type="evidence" value="ECO:0007669"/>
    <property type="project" value="UniProtKB-KW"/>
</dbReference>
<dbReference type="InterPro" id="IPR017896">
    <property type="entry name" value="4Fe4S_Fe-S-bd"/>
</dbReference>
<feature type="region of interest" description="Disordered" evidence="9">
    <location>
        <begin position="518"/>
        <end position="578"/>
    </location>
</feature>
<evidence type="ECO:0000256" key="7">
    <source>
        <dbReference type="ARBA" id="ARBA00023014"/>
    </source>
</evidence>
<dbReference type="PATRIC" id="fig|1393034.3.peg.573"/>
<keyword evidence="6" id="KW-0408">Iron</keyword>
<dbReference type="GO" id="GO:0051539">
    <property type="term" value="F:4 iron, 4 sulfur cluster binding"/>
    <property type="evidence" value="ECO:0007669"/>
    <property type="project" value="UniProtKB-KW"/>
</dbReference>
<keyword evidence="12" id="KW-1185">Reference proteome</keyword>
<keyword evidence="4" id="KW-0677">Repeat</keyword>
<evidence type="ECO:0000256" key="8">
    <source>
        <dbReference type="SAM" id="Coils"/>
    </source>
</evidence>
<feature type="compositionally biased region" description="Basic and acidic residues" evidence="9">
    <location>
        <begin position="518"/>
        <end position="528"/>
    </location>
</feature>
<dbReference type="InterPro" id="IPR017900">
    <property type="entry name" value="4Fe4S_Fe_S_CS"/>
</dbReference>
<dbReference type="InterPro" id="IPR050572">
    <property type="entry name" value="Fe-S_Ferredoxin"/>
</dbReference>
<feature type="compositionally biased region" description="Polar residues" evidence="9">
    <location>
        <begin position="475"/>
        <end position="487"/>
    </location>
</feature>
<keyword evidence="5" id="KW-0249">Electron transport</keyword>
<evidence type="ECO:0000256" key="2">
    <source>
        <dbReference type="ARBA" id="ARBA00022485"/>
    </source>
</evidence>
<gene>
    <name evidence="11" type="ORF">HMPREF3192_00592</name>
</gene>
<dbReference type="Pfam" id="PF00037">
    <property type="entry name" value="Fer4"/>
    <property type="match status" value="1"/>
</dbReference>
<keyword evidence="1" id="KW-0813">Transport</keyword>
<feature type="region of interest" description="Disordered" evidence="9">
    <location>
        <begin position="458"/>
        <end position="496"/>
    </location>
</feature>
<keyword evidence="7" id="KW-0411">Iron-sulfur</keyword>
<evidence type="ECO:0000313" key="11">
    <source>
        <dbReference type="EMBL" id="KXB34979.1"/>
    </source>
</evidence>
<dbReference type="STRING" id="1393034.HMPREF3192_00592"/>
<dbReference type="PROSITE" id="PS00198">
    <property type="entry name" value="4FE4S_FER_1"/>
    <property type="match status" value="2"/>
</dbReference>
<dbReference type="Gene3D" id="3.30.70.20">
    <property type="match status" value="2"/>
</dbReference>
<feature type="domain" description="4Fe-4S ferredoxin-type" evidence="10">
    <location>
        <begin position="313"/>
        <end position="343"/>
    </location>
</feature>
<keyword evidence="2" id="KW-0004">4Fe-4S</keyword>
<feature type="domain" description="4Fe-4S ferredoxin-type" evidence="10">
    <location>
        <begin position="84"/>
        <end position="114"/>
    </location>
</feature>
<evidence type="ECO:0000313" key="12">
    <source>
        <dbReference type="Proteomes" id="UP000070675"/>
    </source>
</evidence>
<protein>
    <submittedName>
        <fullName evidence="11">4Fe-4S binding domain protein</fullName>
    </submittedName>
</protein>
<keyword evidence="8" id="KW-0175">Coiled coil</keyword>
<comment type="caution">
    <text evidence="11">The sequence shown here is derived from an EMBL/GenBank/DDBJ whole genome shotgun (WGS) entry which is preliminary data.</text>
</comment>
<reference evidence="12" key="1">
    <citation type="submission" date="2016-01" db="EMBL/GenBank/DDBJ databases">
        <authorList>
            <person name="Mitreva M."/>
            <person name="Pepin K.H."/>
            <person name="Mihindukulasuriya K.A."/>
            <person name="Fulton R."/>
            <person name="Fronick C."/>
            <person name="O'Laughlin M."/>
            <person name="Miner T."/>
            <person name="Herter B."/>
            <person name="Rosa B.A."/>
            <person name="Cordes M."/>
            <person name="Tomlinson C."/>
            <person name="Wollam A."/>
            <person name="Palsikar V.B."/>
            <person name="Mardis E.R."/>
            <person name="Wilson R.K."/>
        </authorList>
    </citation>
    <scope>NUCLEOTIDE SEQUENCE [LARGE SCALE GENOMIC DNA]</scope>
    <source>
        <strain evidence="12">DNF00019</strain>
    </source>
</reference>
<dbReference type="AlphaFoldDB" id="A0A133XVM4"/>
<organism evidence="11 12">
    <name type="scientific">Atopobium deltae</name>
    <dbReference type="NCBI Taxonomy" id="1393034"/>
    <lineage>
        <taxon>Bacteria</taxon>
        <taxon>Bacillati</taxon>
        <taxon>Actinomycetota</taxon>
        <taxon>Coriobacteriia</taxon>
        <taxon>Coriobacteriales</taxon>
        <taxon>Atopobiaceae</taxon>
        <taxon>Atopobium</taxon>
    </lineage>
</organism>
<keyword evidence="3" id="KW-0479">Metal-binding</keyword>
<evidence type="ECO:0000256" key="5">
    <source>
        <dbReference type="ARBA" id="ARBA00022982"/>
    </source>
</evidence>
<dbReference type="SUPFAM" id="SSF54862">
    <property type="entry name" value="4Fe-4S ferredoxins"/>
    <property type="match status" value="2"/>
</dbReference>
<sequence>MADGRHDLLDSFIDMQSDLSALSNPLDALGRILDDSSQQTPFNPDTYKFTPRANTIPCTRCMTRDAGACSACLGVCPVGAITIEKSAISVSDACRKCGLCVAACPTDAFTDSHHSARQLYDRIVEAAATHEMCYVTCTRALRRHPAENEVLLPCVGAVPAEVWFSVLVDYSNLSVFLPKGVCDTCRTTTGEACYMSYIARAEKLSGRSVGLETNPRKLNHAKKRSYERQQFVNNALRAGQSMLAMHNPLVAGAVSVQQKLQEHGRRIDELQTSLERITGETSSSRRKRTIVQKRQLLLKALQDHPRLADRFSPRTAVCDSTKCTSCDLCVDVCPTHCIDMNDRGRVSVEPIYCMDCSACVRSCPTGALFMEPYDPAALVVKDPVKQREEAALARQRERLHALTQKGKQQLMRSFKVLMNDAGEKGVTAHSVGIALRVLADGADELASSELVRDDASASGAAAAGVDENTNEVQRRSSASAPSTPNQNTSASTTAPAFAPDEPLLVYIADKRINQRTDACVDERAEQSAEKSANGRTQKHADKASAAPAIIGHARQTRRSSRQGLRVISHIGDAAEDVR</sequence>
<name>A0A133XVM4_9ACTN</name>
<dbReference type="RefSeq" id="WP_066305051.1">
    <property type="nucleotide sequence ID" value="NZ_KQ959487.1"/>
</dbReference>
<feature type="coiled-coil region" evidence="8">
    <location>
        <begin position="253"/>
        <end position="280"/>
    </location>
</feature>
<proteinExistence type="predicted"/>
<feature type="domain" description="4Fe-4S ferredoxin-type" evidence="10">
    <location>
        <begin position="344"/>
        <end position="373"/>
    </location>
</feature>
<evidence type="ECO:0000256" key="4">
    <source>
        <dbReference type="ARBA" id="ARBA00022737"/>
    </source>
</evidence>
<evidence type="ECO:0000256" key="1">
    <source>
        <dbReference type="ARBA" id="ARBA00022448"/>
    </source>
</evidence>
<evidence type="ECO:0000259" key="10">
    <source>
        <dbReference type="PROSITE" id="PS51379"/>
    </source>
</evidence>
<dbReference type="OrthoDB" id="9672at2"/>
<dbReference type="PROSITE" id="PS51379">
    <property type="entry name" value="4FE4S_FER_2"/>
    <property type="match status" value="3"/>
</dbReference>
<accession>A0A133XVM4</accession>
<evidence type="ECO:0000256" key="9">
    <source>
        <dbReference type="SAM" id="MobiDB-lite"/>
    </source>
</evidence>
<dbReference type="EMBL" id="LSCR01000007">
    <property type="protein sequence ID" value="KXB34979.1"/>
    <property type="molecule type" value="Genomic_DNA"/>
</dbReference>
<evidence type="ECO:0000256" key="6">
    <source>
        <dbReference type="ARBA" id="ARBA00023004"/>
    </source>
</evidence>
<evidence type="ECO:0000256" key="3">
    <source>
        <dbReference type="ARBA" id="ARBA00022723"/>
    </source>
</evidence>
<dbReference type="PANTHER" id="PTHR43687:SF6">
    <property type="entry name" value="L-ASPARTATE SEMIALDEHYDE SULFURTRANSFERASE IRON-SULFUR SUBUNIT"/>
    <property type="match status" value="1"/>
</dbReference>